<feature type="signal peptide" evidence="1">
    <location>
        <begin position="1"/>
        <end position="25"/>
    </location>
</feature>
<dbReference type="SUPFAM" id="SSF63825">
    <property type="entry name" value="YWTD domain"/>
    <property type="match status" value="1"/>
</dbReference>
<dbReference type="Pfam" id="PF16819">
    <property type="entry name" value="DUF5074"/>
    <property type="match status" value="1"/>
</dbReference>
<keyword evidence="1" id="KW-0732">Signal</keyword>
<dbReference type="InterPro" id="IPR015943">
    <property type="entry name" value="WD40/YVTN_repeat-like_dom_sf"/>
</dbReference>
<gene>
    <name evidence="2" type="ORF">ACFSX9_12125</name>
</gene>
<reference evidence="3" key="1">
    <citation type="journal article" date="2019" name="Int. J. Syst. Evol. Microbiol.">
        <title>The Global Catalogue of Microorganisms (GCM) 10K type strain sequencing project: providing services to taxonomists for standard genome sequencing and annotation.</title>
        <authorList>
            <consortium name="The Broad Institute Genomics Platform"/>
            <consortium name="The Broad Institute Genome Sequencing Center for Infectious Disease"/>
            <person name="Wu L."/>
            <person name="Ma J."/>
        </authorList>
    </citation>
    <scope>NUCLEOTIDE SEQUENCE [LARGE SCALE GENOMIC DNA]</scope>
    <source>
        <strain evidence="3">KCTC 52644</strain>
    </source>
</reference>
<name>A0ABW5Z9Z2_9FLAO</name>
<feature type="chain" id="PRO_5047266823" evidence="1">
    <location>
        <begin position="26"/>
        <end position="350"/>
    </location>
</feature>
<dbReference type="PROSITE" id="PS51257">
    <property type="entry name" value="PROKAR_LIPOPROTEIN"/>
    <property type="match status" value="1"/>
</dbReference>
<dbReference type="Gene3D" id="2.130.10.10">
    <property type="entry name" value="YVTN repeat-like/Quinoprotein amine dehydrogenase"/>
    <property type="match status" value="1"/>
</dbReference>
<comment type="caution">
    <text evidence="2">The sequence shown here is derived from an EMBL/GenBank/DDBJ whole genome shotgun (WGS) entry which is preliminary data.</text>
</comment>
<evidence type="ECO:0000256" key="1">
    <source>
        <dbReference type="SAM" id="SignalP"/>
    </source>
</evidence>
<dbReference type="PANTHER" id="PTHR47197">
    <property type="entry name" value="PROTEIN NIRF"/>
    <property type="match status" value="1"/>
</dbReference>
<dbReference type="RefSeq" id="WP_379808024.1">
    <property type="nucleotide sequence ID" value="NZ_JBHUOL010000018.1"/>
</dbReference>
<evidence type="ECO:0000313" key="2">
    <source>
        <dbReference type="EMBL" id="MFD2909477.1"/>
    </source>
</evidence>
<dbReference type="InterPro" id="IPR031815">
    <property type="entry name" value="DUF5074"/>
</dbReference>
<dbReference type="Proteomes" id="UP001597549">
    <property type="component" value="Unassembled WGS sequence"/>
</dbReference>
<accession>A0ABW5Z9Z2</accession>
<keyword evidence="3" id="KW-1185">Reference proteome</keyword>
<dbReference type="PANTHER" id="PTHR47197:SF3">
    <property type="entry name" value="DIHYDRO-HEME D1 DEHYDROGENASE"/>
    <property type="match status" value="1"/>
</dbReference>
<evidence type="ECO:0000313" key="3">
    <source>
        <dbReference type="Proteomes" id="UP001597549"/>
    </source>
</evidence>
<sequence length="350" mass="37444">MRTTFKKIALLAVSISFFMVSCSSDDDNESVSQGVFENGIFITNEGNSALSTASISFIAEDGTVEQDIFRAINPNAEELGTYLQDMFFDDTRAFIISGSANKITVVDRYTFQYIATISTNINNPRYGVVENGKAFIVNQADWSTGADDYVTVVNLLNYTTSTIALEVSSDRITKANGKVYVSNGYYGSGNSVSVINPATNVVEDVIDLGAGNSPSTLQEKNGVLYVLAGAEIFKINTVDNLISGSTAIPTTIERPKNLTIADSKIYFTGNSTSVYATELNATTVSSTAILSYTSTSAYGPMYGFAVNNGKIYISDGGDFASDSKAYVYSTSGSLLNTHTVGVGPNGFYFN</sequence>
<organism evidence="2 3">
    <name type="scientific">Flavobacterium ardleyense</name>
    <dbReference type="NCBI Taxonomy" id="2038737"/>
    <lineage>
        <taxon>Bacteria</taxon>
        <taxon>Pseudomonadati</taxon>
        <taxon>Bacteroidota</taxon>
        <taxon>Flavobacteriia</taxon>
        <taxon>Flavobacteriales</taxon>
        <taxon>Flavobacteriaceae</taxon>
        <taxon>Flavobacterium</taxon>
    </lineage>
</organism>
<dbReference type="EMBL" id="JBHUOL010000018">
    <property type="protein sequence ID" value="MFD2909477.1"/>
    <property type="molecule type" value="Genomic_DNA"/>
</dbReference>
<dbReference type="InterPro" id="IPR051200">
    <property type="entry name" value="Host-pathogen_enzymatic-act"/>
</dbReference>
<proteinExistence type="predicted"/>
<protein>
    <submittedName>
        <fullName evidence="2">DUF5074 domain-containing protein</fullName>
    </submittedName>
</protein>